<feature type="compositionally biased region" description="Acidic residues" evidence="1">
    <location>
        <begin position="503"/>
        <end position="512"/>
    </location>
</feature>
<keyword evidence="2" id="KW-0812">Transmembrane</keyword>
<accession>U6LYG5</accession>
<feature type="compositionally biased region" description="Basic residues" evidence="1">
    <location>
        <begin position="446"/>
        <end position="455"/>
    </location>
</feature>
<feature type="region of interest" description="Disordered" evidence="1">
    <location>
        <begin position="318"/>
        <end position="375"/>
    </location>
</feature>
<evidence type="ECO:0000256" key="1">
    <source>
        <dbReference type="SAM" id="MobiDB-lite"/>
    </source>
</evidence>
<name>U6LYG5_EIMMA</name>
<feature type="transmembrane region" description="Helical" evidence="2">
    <location>
        <begin position="85"/>
        <end position="105"/>
    </location>
</feature>
<proteinExistence type="predicted"/>
<protein>
    <submittedName>
        <fullName evidence="4">Uncharacterized protein</fullName>
    </submittedName>
</protein>
<keyword evidence="2" id="KW-0472">Membrane</keyword>
<gene>
    <name evidence="4" type="ORF">EMWEY_00005580</name>
</gene>
<feature type="compositionally biased region" description="Basic and acidic residues" evidence="1">
    <location>
        <begin position="426"/>
        <end position="438"/>
    </location>
</feature>
<feature type="region of interest" description="Disordered" evidence="1">
    <location>
        <begin position="420"/>
        <end position="538"/>
    </location>
</feature>
<dbReference type="OrthoDB" id="10687212at2759"/>
<feature type="compositionally biased region" description="Basic and acidic residues" evidence="1">
    <location>
        <begin position="356"/>
        <end position="368"/>
    </location>
</feature>
<dbReference type="Proteomes" id="UP000030763">
    <property type="component" value="Unassembled WGS sequence"/>
</dbReference>
<dbReference type="VEuPathDB" id="ToxoDB:EMWEY_00005580"/>
<feature type="chain" id="PRO_5004673083" evidence="3">
    <location>
        <begin position="20"/>
        <end position="538"/>
    </location>
</feature>
<feature type="signal peptide" evidence="3">
    <location>
        <begin position="1"/>
        <end position="19"/>
    </location>
</feature>
<dbReference type="AlphaFoldDB" id="U6LYG5"/>
<organism evidence="4 5">
    <name type="scientific">Eimeria maxima</name>
    <name type="common">Coccidian parasite</name>
    <dbReference type="NCBI Taxonomy" id="5804"/>
    <lineage>
        <taxon>Eukaryota</taxon>
        <taxon>Sar</taxon>
        <taxon>Alveolata</taxon>
        <taxon>Apicomplexa</taxon>
        <taxon>Conoidasida</taxon>
        <taxon>Coccidia</taxon>
        <taxon>Eucoccidiorida</taxon>
        <taxon>Eimeriorina</taxon>
        <taxon>Eimeriidae</taxon>
        <taxon>Eimeria</taxon>
    </lineage>
</organism>
<evidence type="ECO:0000313" key="5">
    <source>
        <dbReference type="Proteomes" id="UP000030763"/>
    </source>
</evidence>
<dbReference type="OMA" id="DHEQLMR"/>
<evidence type="ECO:0000313" key="4">
    <source>
        <dbReference type="EMBL" id="CDJ56997.1"/>
    </source>
</evidence>
<reference evidence="4" key="2">
    <citation type="submission" date="2013-10" db="EMBL/GenBank/DDBJ databases">
        <authorList>
            <person name="Aslett M."/>
        </authorList>
    </citation>
    <scope>NUCLEOTIDE SEQUENCE [LARGE SCALE GENOMIC DNA]</scope>
    <source>
        <strain evidence="4">Weybridge</strain>
    </source>
</reference>
<keyword evidence="5" id="KW-1185">Reference proteome</keyword>
<reference evidence="4" key="1">
    <citation type="submission" date="2013-10" db="EMBL/GenBank/DDBJ databases">
        <title>Genomic analysis of the causative agents of coccidiosis in chickens.</title>
        <authorList>
            <person name="Reid A.J."/>
            <person name="Blake D."/>
            <person name="Billington K."/>
            <person name="Browne H."/>
            <person name="Dunn M."/>
            <person name="Hung S."/>
            <person name="Kawahara F."/>
            <person name="Miranda-Saavedra D."/>
            <person name="Mourier T."/>
            <person name="Nagra H."/>
            <person name="Otto T.D."/>
            <person name="Rawlings N."/>
            <person name="Sanchez A."/>
            <person name="Sanders M."/>
            <person name="Subramaniam C."/>
            <person name="Tay Y."/>
            <person name="Dear P."/>
            <person name="Doerig C."/>
            <person name="Gruber A."/>
            <person name="Parkinson J."/>
            <person name="Shirley M."/>
            <person name="Wan K.L."/>
            <person name="Berriman M."/>
            <person name="Tomley F."/>
            <person name="Pain A."/>
        </authorList>
    </citation>
    <scope>NUCLEOTIDE SEQUENCE [LARGE SCALE GENOMIC DNA]</scope>
    <source>
        <strain evidence="4">Weybridge</strain>
    </source>
</reference>
<feature type="compositionally biased region" description="Low complexity" evidence="1">
    <location>
        <begin position="318"/>
        <end position="355"/>
    </location>
</feature>
<dbReference type="EMBL" id="HG719192">
    <property type="protein sequence ID" value="CDJ56997.1"/>
    <property type="molecule type" value="Genomic_DNA"/>
</dbReference>
<sequence length="538" mass="57921">MRLISLFKLATLAASGSTAAEAAAAAAAAAAVAASPAVTEAQTGAATPEAAVVMLSTLPKMDSASWVRRGVPLRDGALQRQQRQAVIAAAVAAFVSVSAVIFLVMRCSQFLVPKASEIYRRALASGGSSGSSADGGAASAEDTSSAAAGSCSPLMSFPTLSSKELESAVSLQMQQLSLTSEEAAQLSPSEAEQVASAQRMLQELRALVLALGNLVAGFEKSLQEDARDLRVMIGELQPGSPTNAAVLQLQADIRTDRTRLSKWKWQLKEMQEQLYRASHSTSQAQRCKGLLAARFFKRFSVSSAAAAALAAAQTVLNSTNFGGRSSSSSRSNSGSRSSGSKTTRSSSIRRTFSSRGGDKKPPAVDEGRGRHRVRKGTPDHEQLMRELHHIQQQQQLSTQLQQRQILADLRTQVLQGMFMRHQQRQQQEKDQEKQRALQERSLLQHQPRRNGRRGRGVAEGSQHTATDDDSGQTGASSSDRRGRSRRRQNKMPLKMPLSYIAEEASEEDDEAEDKLNVSQLSAADLGDSETDDERTACR</sequence>
<evidence type="ECO:0000256" key="3">
    <source>
        <dbReference type="SAM" id="SignalP"/>
    </source>
</evidence>
<keyword evidence="3" id="KW-0732">Signal</keyword>
<dbReference type="RefSeq" id="XP_013333647.1">
    <property type="nucleotide sequence ID" value="XM_013478193.1"/>
</dbReference>
<dbReference type="GeneID" id="25334544"/>
<evidence type="ECO:0000256" key="2">
    <source>
        <dbReference type="SAM" id="Phobius"/>
    </source>
</evidence>
<keyword evidence="2" id="KW-1133">Transmembrane helix</keyword>